<evidence type="ECO:0000313" key="2">
    <source>
        <dbReference type="Proteomes" id="UP000009235"/>
    </source>
</evidence>
<dbReference type="AlphaFoldDB" id="F6EIB0"/>
<reference evidence="1 2" key="1">
    <citation type="journal article" date="2011" name="J. Bacteriol.">
        <title>Complete genome sequence of Amycolicicoccus subflavus DQS3-9A1T, an actinomycete isolated from crude oil-polluted soil.</title>
        <authorList>
            <person name="Cai M."/>
            <person name="Chen W.M."/>
            <person name="Nie Y."/>
            <person name="Chi C.Q."/>
            <person name="Wang Y.N."/>
            <person name="Tang Y.Q."/>
            <person name="Li G.Y."/>
            <person name="Wu X.L."/>
        </authorList>
    </citation>
    <scope>NUCLEOTIDE SEQUENCE [LARGE SCALE GENOMIC DNA]</scope>
    <source>
        <strain evidence="2">DSM 45089 / DQS3-9A1</strain>
    </source>
</reference>
<dbReference type="STRING" id="443218.AS9A_2770"/>
<dbReference type="eggNOG" id="COG0124">
    <property type="taxonomic scope" value="Bacteria"/>
</dbReference>
<evidence type="ECO:0000313" key="1">
    <source>
        <dbReference type="EMBL" id="AEF41217.1"/>
    </source>
</evidence>
<dbReference type="EMBL" id="CP002786">
    <property type="protein sequence ID" value="AEF41217.1"/>
    <property type="molecule type" value="Genomic_DNA"/>
</dbReference>
<organism evidence="1 2">
    <name type="scientific">Hoyosella subflava (strain DSM 45089 / JCM 17490 / NBRC 109087 / DQS3-9A1)</name>
    <name type="common">Amycolicicoccus subflavus</name>
    <dbReference type="NCBI Taxonomy" id="443218"/>
    <lineage>
        <taxon>Bacteria</taxon>
        <taxon>Bacillati</taxon>
        <taxon>Actinomycetota</taxon>
        <taxon>Actinomycetes</taxon>
        <taxon>Mycobacteriales</taxon>
        <taxon>Hoyosellaceae</taxon>
        <taxon>Hoyosella</taxon>
    </lineage>
</organism>
<keyword evidence="2" id="KW-1185">Reference proteome</keyword>
<dbReference type="Proteomes" id="UP000009235">
    <property type="component" value="Chromosome"/>
</dbReference>
<protein>
    <submittedName>
        <fullName evidence="1">Uncharacterized protein</fullName>
    </submittedName>
</protein>
<proteinExistence type="predicted"/>
<gene>
    <name evidence="1" type="ordered locus">AS9A_2770</name>
</gene>
<accession>F6EIB0</accession>
<sequence>MELGKGTKEVTQKFMIPEILKGLCDNAAIFPPGLMPLDEAIPAHSDHERAPYSALVGPFIIGADAMPRLGSLLASRKTALPVAATAPKGPGQIPAILRDAAALPVVLKAIEVVAPGSVDEFLIDLSTALADSNIDVFVEIPRDDRREPMLEALRTTPYRAKFRTGGIKPEMHPDSQEFAEAIIATVTAGIAFKATAGLHHAIRNTAHDTGFEQHGFLNVLLAVDTALRGGSVRQVAADLEQRDGSVVAVRIANLDAHRAAAVRATFVSFGTCSIIEPLEDLVALGLVPASALTQGTSA</sequence>
<dbReference type="HOGENOM" id="CLU_058236_0_0_11"/>
<dbReference type="KEGG" id="asd:AS9A_2770"/>
<name>F6EIB0_HOYSD</name>